<dbReference type="AlphaFoldDB" id="A0A3S5ANZ2"/>
<evidence type="ECO:0000313" key="2">
    <source>
        <dbReference type="EMBL" id="VEL24866.1"/>
    </source>
</evidence>
<evidence type="ECO:0000259" key="1">
    <source>
        <dbReference type="PROSITE" id="PS50989"/>
    </source>
</evidence>
<organism evidence="2 3">
    <name type="scientific">Protopolystoma xenopodis</name>
    <dbReference type="NCBI Taxonomy" id="117903"/>
    <lineage>
        <taxon>Eukaryota</taxon>
        <taxon>Metazoa</taxon>
        <taxon>Spiralia</taxon>
        <taxon>Lophotrochozoa</taxon>
        <taxon>Platyhelminthes</taxon>
        <taxon>Monogenea</taxon>
        <taxon>Polyopisthocotylea</taxon>
        <taxon>Polystomatidea</taxon>
        <taxon>Polystomatidae</taxon>
        <taxon>Protopolystoma</taxon>
    </lineage>
</organism>
<dbReference type="InterPro" id="IPR049076">
    <property type="entry name" value="ACCA"/>
</dbReference>
<gene>
    <name evidence="2" type="ORF">PXEA_LOCUS18306</name>
</gene>
<dbReference type="GO" id="GO:0006633">
    <property type="term" value="P:fatty acid biosynthetic process"/>
    <property type="evidence" value="ECO:0007669"/>
    <property type="project" value="TreeGrafter"/>
</dbReference>
<dbReference type="Gene3D" id="3.90.226.10">
    <property type="entry name" value="2-enoyl-CoA Hydratase, Chain A, domain 1"/>
    <property type="match status" value="1"/>
</dbReference>
<reference evidence="2" key="1">
    <citation type="submission" date="2018-11" db="EMBL/GenBank/DDBJ databases">
        <authorList>
            <consortium name="Pathogen Informatics"/>
        </authorList>
    </citation>
    <scope>NUCLEOTIDE SEQUENCE</scope>
</reference>
<dbReference type="InterPro" id="IPR011763">
    <property type="entry name" value="COA_CT_C"/>
</dbReference>
<protein>
    <recommendedName>
        <fullName evidence="1">CoA carboxyltransferase C-terminal domain-containing protein</fullName>
    </recommendedName>
</protein>
<name>A0A3S5ANZ2_9PLAT</name>
<keyword evidence="3" id="KW-1185">Reference proteome</keyword>
<dbReference type="InterPro" id="IPR029045">
    <property type="entry name" value="ClpP/crotonase-like_dom_sf"/>
</dbReference>
<dbReference type="SUPFAM" id="SSF52096">
    <property type="entry name" value="ClpP/crotonase"/>
    <property type="match status" value="2"/>
</dbReference>
<dbReference type="EMBL" id="CAAALY010070185">
    <property type="protein sequence ID" value="VEL24866.1"/>
    <property type="molecule type" value="Genomic_DNA"/>
</dbReference>
<sequence length="401" mass="42759">MIVDALCSYPKPVFIYLPPHAELRGGAWVVVDPAINPDRMEMFCDPSTCRGGVLEPEGTVEIKYRTPELIKTMHRLDDRLIQLSARLNDLKRHVSAANVANTTATGAANTRPQANSAACHLTTSAKLATSAISATSISTVPDTSAIGLSSAASFKSVADMPVFNGLSGSGLDTEEEIKKIKAAIDLRQKDLLPTYIQVARTFADLHDTPGRLSSRRLVHGLVAWSQARKFFHTRLRRRLLELEAVERIRAVCMPSSGLGPSSAAMMPLTTGTNQFSVGYSCGLPAALSSVFPPSSTTTQPVSPSALRVHGVSQMIEGLHSLSGRPSSEPAGRNSIPIIAVSSSDNNVDGGSAIKISNGPIQPQRVEVVCSEQSTRCTSNNTEDIPSLTNSFSCGLICESFN</sequence>
<dbReference type="PROSITE" id="PS50989">
    <property type="entry name" value="COA_CT_CTER"/>
    <property type="match status" value="1"/>
</dbReference>
<accession>A0A3S5ANZ2</accession>
<comment type="caution">
    <text evidence="2">The sequence shown here is derived from an EMBL/GenBank/DDBJ whole genome shotgun (WGS) entry which is preliminary data.</text>
</comment>
<evidence type="ECO:0000313" key="3">
    <source>
        <dbReference type="Proteomes" id="UP000784294"/>
    </source>
</evidence>
<feature type="domain" description="CoA carboxyltransferase C-terminal" evidence="1">
    <location>
        <begin position="1"/>
        <end position="129"/>
    </location>
</feature>
<proteinExistence type="predicted"/>
<dbReference type="InterPro" id="IPR034733">
    <property type="entry name" value="AcCoA_carboxyl_beta"/>
</dbReference>
<dbReference type="Proteomes" id="UP000784294">
    <property type="component" value="Unassembled WGS sequence"/>
</dbReference>
<dbReference type="GO" id="GO:0003989">
    <property type="term" value="F:acetyl-CoA carboxylase activity"/>
    <property type="evidence" value="ECO:0007669"/>
    <property type="project" value="InterPro"/>
</dbReference>
<dbReference type="Pfam" id="PF01039">
    <property type="entry name" value="Carboxyl_trans"/>
    <property type="match status" value="1"/>
</dbReference>
<dbReference type="PANTHER" id="PTHR45728">
    <property type="entry name" value="ACETYL-COA CARBOXYLASE, ISOFORM A"/>
    <property type="match status" value="1"/>
</dbReference>
<dbReference type="PANTHER" id="PTHR45728:SF3">
    <property type="entry name" value="ACETYL-COA CARBOXYLASE"/>
    <property type="match status" value="1"/>
</dbReference>
<dbReference type="OrthoDB" id="14612at2759"/>